<feature type="signal peptide" evidence="3">
    <location>
        <begin position="1"/>
        <end position="25"/>
    </location>
</feature>
<evidence type="ECO:0000256" key="2">
    <source>
        <dbReference type="SAM" id="Phobius"/>
    </source>
</evidence>
<keyword evidence="6" id="KW-1185">Reference proteome</keyword>
<protein>
    <recommendedName>
        <fullName evidence="4">DUF8173 domain-containing protein</fullName>
    </recommendedName>
</protein>
<keyword evidence="3" id="KW-0732">Signal</keyword>
<proteinExistence type="predicted"/>
<evidence type="ECO:0000259" key="4">
    <source>
        <dbReference type="Pfam" id="PF26514"/>
    </source>
</evidence>
<accession>A0A0H0XLQ1</accession>
<feature type="transmembrane region" description="Helical" evidence="2">
    <location>
        <begin position="293"/>
        <end position="315"/>
    </location>
</feature>
<feature type="transmembrane region" description="Helical" evidence="2">
    <location>
        <begin position="251"/>
        <end position="273"/>
    </location>
</feature>
<name>A0A0H0XLQ1_9SPHN</name>
<evidence type="ECO:0000313" key="5">
    <source>
        <dbReference type="EMBL" id="KLI62921.1"/>
    </source>
</evidence>
<feature type="transmembrane region" description="Helical" evidence="2">
    <location>
        <begin position="321"/>
        <end position="343"/>
    </location>
</feature>
<sequence length="418" mass="43638">MRQLSPGVRAALAAIALLGAATIGAQTSGQPTDQQTDQPTGEITDSGDAIENTQIATNTSPETAEETDMVFVSGEDLSVSTRTSDDLFAAGGTIEIVGASADHLFIAGGEIAVRDATLQDLILAGGEVRLSRAVVADDLIAFGSDLFIERGFDIGDTAVLAGGNVRMEAPVGGDLRIGAGEIYVNSPIAGTARLSGDTIVLGPQARIGGDLLYRTENLVIEPGAVVTGRKEQLPAPDYSQPEDAGREMGRLLLFAGLSILLSYAVITIGLVLAAPGLMRSASREMQNRPWRSFGIGALFAFVVPIFALVLFMSVFGIPLGILITVIAIALTPIAFAVAGYCTGMIARRLATRQTEPPATRSARILWPLLGIVALFLLTLIPFLGIFIWFIAMLFGLGALLQRAGGALSAPETRTMASA</sequence>
<dbReference type="AlphaFoldDB" id="A0A0H0XLQ1"/>
<dbReference type="PATRIC" id="fig|874156.12.peg.2623"/>
<dbReference type="EMBL" id="LBHU01000004">
    <property type="protein sequence ID" value="KLI62921.1"/>
    <property type="molecule type" value="Genomic_DNA"/>
</dbReference>
<feature type="chain" id="PRO_5002588817" description="DUF8173 domain-containing protein" evidence="3">
    <location>
        <begin position="26"/>
        <end position="418"/>
    </location>
</feature>
<dbReference type="InterPro" id="IPR058486">
    <property type="entry name" value="DUF8173"/>
</dbReference>
<dbReference type="STRING" id="874156.GCA_001021555_02630"/>
<dbReference type="Proteomes" id="UP000053455">
    <property type="component" value="Unassembled WGS sequence"/>
</dbReference>
<gene>
    <name evidence="5" type="ORF">AAV99_12735</name>
</gene>
<evidence type="ECO:0000256" key="3">
    <source>
        <dbReference type="SAM" id="SignalP"/>
    </source>
</evidence>
<keyword evidence="2" id="KW-0812">Transmembrane</keyword>
<reference evidence="5 6" key="1">
    <citation type="submission" date="2015-04" db="EMBL/GenBank/DDBJ databases">
        <title>The draft genome sequence of Erythrobacter marinus HWDM-33.</title>
        <authorList>
            <person name="Zhuang L."/>
            <person name="Liu Y."/>
            <person name="Shao Z."/>
        </authorList>
    </citation>
    <scope>NUCLEOTIDE SEQUENCE [LARGE SCALE GENOMIC DNA]</scope>
    <source>
        <strain evidence="5 6">HWDM-33</strain>
    </source>
</reference>
<feature type="compositionally biased region" description="Low complexity" evidence="1">
    <location>
        <begin position="26"/>
        <end position="41"/>
    </location>
</feature>
<feature type="region of interest" description="Disordered" evidence="1">
    <location>
        <begin position="26"/>
        <end position="49"/>
    </location>
</feature>
<feature type="domain" description="DUF8173" evidence="4">
    <location>
        <begin position="243"/>
        <end position="402"/>
    </location>
</feature>
<organism evidence="5 6">
    <name type="scientific">Aurantiacibacter marinus</name>
    <dbReference type="NCBI Taxonomy" id="874156"/>
    <lineage>
        <taxon>Bacteria</taxon>
        <taxon>Pseudomonadati</taxon>
        <taxon>Pseudomonadota</taxon>
        <taxon>Alphaproteobacteria</taxon>
        <taxon>Sphingomonadales</taxon>
        <taxon>Erythrobacteraceae</taxon>
        <taxon>Aurantiacibacter</taxon>
    </lineage>
</organism>
<dbReference type="Pfam" id="PF26514">
    <property type="entry name" value="DUF8173"/>
    <property type="match status" value="1"/>
</dbReference>
<evidence type="ECO:0000313" key="6">
    <source>
        <dbReference type="Proteomes" id="UP000053455"/>
    </source>
</evidence>
<feature type="transmembrane region" description="Helical" evidence="2">
    <location>
        <begin position="364"/>
        <end position="391"/>
    </location>
</feature>
<keyword evidence="2" id="KW-1133">Transmembrane helix</keyword>
<keyword evidence="2" id="KW-0472">Membrane</keyword>
<comment type="caution">
    <text evidence="5">The sequence shown here is derived from an EMBL/GenBank/DDBJ whole genome shotgun (WGS) entry which is preliminary data.</text>
</comment>
<evidence type="ECO:0000256" key="1">
    <source>
        <dbReference type="SAM" id="MobiDB-lite"/>
    </source>
</evidence>